<dbReference type="EMBL" id="JBIMZQ010000027">
    <property type="protein sequence ID" value="KAL3663585.1"/>
    <property type="molecule type" value="Genomic_DNA"/>
</dbReference>
<evidence type="ECO:0000259" key="1">
    <source>
        <dbReference type="PROSITE" id="PS50011"/>
    </source>
</evidence>
<dbReference type="Gene3D" id="1.10.510.10">
    <property type="entry name" value="Transferase(Phosphotransferase) domain 1"/>
    <property type="match status" value="1"/>
</dbReference>
<protein>
    <recommendedName>
        <fullName evidence="1">Protein kinase domain-containing protein</fullName>
    </recommendedName>
</protein>
<dbReference type="Pfam" id="PF07714">
    <property type="entry name" value="PK_Tyr_Ser-Thr"/>
    <property type="match status" value="1"/>
</dbReference>
<dbReference type="SUPFAM" id="SSF56112">
    <property type="entry name" value="Protein kinase-like (PK-like)"/>
    <property type="match status" value="1"/>
</dbReference>
<dbReference type="InterPro" id="IPR011009">
    <property type="entry name" value="Kinase-like_dom_sf"/>
</dbReference>
<dbReference type="PANTHER" id="PTHR44329:SF214">
    <property type="entry name" value="PROTEIN KINASE DOMAIN-CONTAINING PROTEIN"/>
    <property type="match status" value="1"/>
</dbReference>
<dbReference type="InterPro" id="IPR001245">
    <property type="entry name" value="Ser-Thr/Tyr_kinase_cat_dom"/>
</dbReference>
<reference evidence="2 3" key="1">
    <citation type="submission" date="2024-09" db="EMBL/GenBank/DDBJ databases">
        <title>Genome sequencing and assembly of Phytophthora oleae, isolate VK10A, causative agent of rot of olive drupes.</title>
        <authorList>
            <person name="Conti Taguali S."/>
            <person name="Riolo M."/>
            <person name="La Spada F."/>
            <person name="Cacciola S.O."/>
            <person name="Dionisio G."/>
        </authorList>
    </citation>
    <scope>NUCLEOTIDE SEQUENCE [LARGE SCALE GENOMIC DNA]</scope>
    <source>
        <strain evidence="2 3">VK10A</strain>
    </source>
</reference>
<dbReference type="PROSITE" id="PS50011">
    <property type="entry name" value="PROTEIN_KINASE_DOM"/>
    <property type="match status" value="1"/>
</dbReference>
<dbReference type="AlphaFoldDB" id="A0ABD3F9P2"/>
<feature type="domain" description="Protein kinase" evidence="1">
    <location>
        <begin position="1"/>
        <end position="92"/>
    </location>
</feature>
<evidence type="ECO:0000313" key="2">
    <source>
        <dbReference type="EMBL" id="KAL3663585.1"/>
    </source>
</evidence>
<name>A0ABD3F9P2_9STRA</name>
<sequence length="100" mass="10950">MMGERYDEKIDIFSFGVVLSELDMQSLPYARARADLASELKVLEKVMFGKLQVEFSPGCLASVAKLGNECVALDPSSRPSAPVVAYRLQTIMKSAFGKSN</sequence>
<dbReference type="PANTHER" id="PTHR44329">
    <property type="entry name" value="SERINE/THREONINE-PROTEIN KINASE TNNI3K-RELATED"/>
    <property type="match status" value="1"/>
</dbReference>
<dbReference type="InterPro" id="IPR051681">
    <property type="entry name" value="Ser/Thr_Kinases-Pseudokinases"/>
</dbReference>
<gene>
    <name evidence="2" type="ORF">V7S43_011472</name>
</gene>
<dbReference type="Proteomes" id="UP001632037">
    <property type="component" value="Unassembled WGS sequence"/>
</dbReference>
<dbReference type="InterPro" id="IPR000719">
    <property type="entry name" value="Prot_kinase_dom"/>
</dbReference>
<comment type="caution">
    <text evidence="2">The sequence shown here is derived from an EMBL/GenBank/DDBJ whole genome shotgun (WGS) entry which is preliminary data.</text>
</comment>
<proteinExistence type="predicted"/>
<evidence type="ECO:0000313" key="3">
    <source>
        <dbReference type="Proteomes" id="UP001632037"/>
    </source>
</evidence>
<accession>A0ABD3F9P2</accession>
<organism evidence="2 3">
    <name type="scientific">Phytophthora oleae</name>
    <dbReference type="NCBI Taxonomy" id="2107226"/>
    <lineage>
        <taxon>Eukaryota</taxon>
        <taxon>Sar</taxon>
        <taxon>Stramenopiles</taxon>
        <taxon>Oomycota</taxon>
        <taxon>Peronosporomycetes</taxon>
        <taxon>Peronosporales</taxon>
        <taxon>Peronosporaceae</taxon>
        <taxon>Phytophthora</taxon>
    </lineage>
</organism>
<keyword evidence="3" id="KW-1185">Reference proteome</keyword>